<dbReference type="EMBL" id="LDSL01000064">
    <property type="protein sequence ID" value="KTT21911.1"/>
    <property type="molecule type" value="Genomic_DNA"/>
</dbReference>
<evidence type="ECO:0000313" key="2">
    <source>
        <dbReference type="EMBL" id="KTT21911.1"/>
    </source>
</evidence>
<evidence type="ECO:0000256" key="1">
    <source>
        <dbReference type="SAM" id="MobiDB-lite"/>
    </source>
</evidence>
<keyword evidence="3" id="KW-1185">Reference proteome</keyword>
<protein>
    <submittedName>
        <fullName evidence="2">Hemin transporter HemP</fullName>
    </submittedName>
</protein>
<dbReference type="Pfam" id="PF10636">
    <property type="entry name" value="hemP"/>
    <property type="match status" value="1"/>
</dbReference>
<organism evidence="2 3">
    <name type="scientific">Pseudacidovorax intermedius</name>
    <dbReference type="NCBI Taxonomy" id="433924"/>
    <lineage>
        <taxon>Bacteria</taxon>
        <taxon>Pseudomonadati</taxon>
        <taxon>Pseudomonadota</taxon>
        <taxon>Betaproteobacteria</taxon>
        <taxon>Burkholderiales</taxon>
        <taxon>Comamonadaceae</taxon>
        <taxon>Pseudacidovorax</taxon>
    </lineage>
</organism>
<dbReference type="Gene3D" id="2.10.70.10">
    <property type="entry name" value="Complement Module, domain 1"/>
    <property type="match status" value="1"/>
</dbReference>
<name>A0A147GWC2_9BURK</name>
<reference evidence="2 3" key="1">
    <citation type="journal article" date="2016" name="Front. Microbiol.">
        <title>Genomic Resource of Rice Seed Associated Bacteria.</title>
        <authorList>
            <person name="Midha S."/>
            <person name="Bansal K."/>
            <person name="Sharma S."/>
            <person name="Kumar N."/>
            <person name="Patil P.P."/>
            <person name="Chaudhry V."/>
            <person name="Patil P.B."/>
        </authorList>
    </citation>
    <scope>NUCLEOTIDE SEQUENCE [LARGE SCALE GENOMIC DNA]</scope>
    <source>
        <strain evidence="2 3">NS331</strain>
    </source>
</reference>
<feature type="region of interest" description="Disordered" evidence="1">
    <location>
        <begin position="1"/>
        <end position="30"/>
    </location>
</feature>
<dbReference type="RefSeq" id="WP_058642061.1">
    <property type="nucleotide sequence ID" value="NZ_LDSL01000064.1"/>
</dbReference>
<proteinExistence type="predicted"/>
<evidence type="ECO:0000313" key="3">
    <source>
        <dbReference type="Proteomes" id="UP000072741"/>
    </source>
</evidence>
<dbReference type="OrthoDB" id="5348353at2"/>
<dbReference type="AlphaFoldDB" id="A0A147GWC2"/>
<accession>A0A147GWC2</accession>
<comment type="caution">
    <text evidence="2">The sequence shown here is derived from an EMBL/GenBank/DDBJ whole genome shotgun (WGS) entry which is preliminary data.</text>
</comment>
<dbReference type="InterPro" id="IPR019600">
    <property type="entry name" value="Hemin_uptake_protein_HemP"/>
</dbReference>
<gene>
    <name evidence="2" type="ORF">NS331_11165</name>
</gene>
<sequence>MQAQSNHAQKVLSHPSLDQSGGGSGSATALVPSPAQLLQSTDLLKGQKTIGILHNGALYRLQATKLGKLILTK</sequence>
<dbReference type="Proteomes" id="UP000072741">
    <property type="component" value="Unassembled WGS sequence"/>
</dbReference>